<dbReference type="RefSeq" id="WP_093450582.1">
    <property type="nucleotide sequence ID" value="NZ_FNZG01000002.1"/>
</dbReference>
<organism evidence="2 3">
    <name type="scientific">Pseudooceanicola nitratireducens</name>
    <dbReference type="NCBI Taxonomy" id="517719"/>
    <lineage>
        <taxon>Bacteria</taxon>
        <taxon>Pseudomonadati</taxon>
        <taxon>Pseudomonadota</taxon>
        <taxon>Alphaproteobacteria</taxon>
        <taxon>Rhodobacterales</taxon>
        <taxon>Paracoccaceae</taxon>
        <taxon>Pseudooceanicola</taxon>
    </lineage>
</organism>
<sequence>MTKRSLPPSASVTQPANGDRQVMPAADRNGQPIEDLVARTIGGNDIRNALEIASGTGQHILRHALRHPQITWQPSDVDAGRLASINAYATEATNIRPALMLDATRPGWSATLPPQDLILLVNLTHLISEPEVQTLIAEVGQALRPGGIFMLYGPFMRGGELTSEGDARFHAELRAADPEIGYKDDFDVADWIIAADMTLADMVDMPANNLAFIAQRN</sequence>
<dbReference type="Gene3D" id="3.40.50.150">
    <property type="entry name" value="Vaccinia Virus protein VP39"/>
    <property type="match status" value="1"/>
</dbReference>
<protein>
    <recommendedName>
        <fullName evidence="4">Methyltransferase domain-containing protein</fullName>
    </recommendedName>
</protein>
<dbReference type="STRING" id="517719.SAMN05421762_0758"/>
<dbReference type="InterPro" id="IPR010342">
    <property type="entry name" value="DUF938"/>
</dbReference>
<dbReference type="InterPro" id="IPR029063">
    <property type="entry name" value="SAM-dependent_MTases_sf"/>
</dbReference>
<name>A0A1I1IZK0_9RHOB</name>
<evidence type="ECO:0000313" key="2">
    <source>
        <dbReference type="EMBL" id="SFC38650.1"/>
    </source>
</evidence>
<dbReference type="OrthoDB" id="5525831at2"/>
<dbReference type="AlphaFoldDB" id="A0A1I1IZK0"/>
<dbReference type="PANTHER" id="PTHR20974">
    <property type="entry name" value="UPF0585 PROTEIN CG18661"/>
    <property type="match status" value="1"/>
</dbReference>
<proteinExistence type="predicted"/>
<evidence type="ECO:0008006" key="4">
    <source>
        <dbReference type="Google" id="ProtNLM"/>
    </source>
</evidence>
<accession>A0A1I1IZK0</accession>
<dbReference type="EMBL" id="FOLX01000001">
    <property type="protein sequence ID" value="SFC38650.1"/>
    <property type="molecule type" value="Genomic_DNA"/>
</dbReference>
<dbReference type="SUPFAM" id="SSF53335">
    <property type="entry name" value="S-adenosyl-L-methionine-dependent methyltransferases"/>
    <property type="match status" value="1"/>
</dbReference>
<feature type="region of interest" description="Disordered" evidence="1">
    <location>
        <begin position="1"/>
        <end position="30"/>
    </location>
</feature>
<keyword evidence="3" id="KW-1185">Reference proteome</keyword>
<evidence type="ECO:0000313" key="3">
    <source>
        <dbReference type="Proteomes" id="UP000231644"/>
    </source>
</evidence>
<dbReference type="PANTHER" id="PTHR20974:SF0">
    <property type="entry name" value="UPF0585 PROTEIN CG18661"/>
    <property type="match status" value="1"/>
</dbReference>
<dbReference type="Proteomes" id="UP000231644">
    <property type="component" value="Unassembled WGS sequence"/>
</dbReference>
<evidence type="ECO:0000256" key="1">
    <source>
        <dbReference type="SAM" id="MobiDB-lite"/>
    </source>
</evidence>
<dbReference type="Pfam" id="PF06080">
    <property type="entry name" value="DUF938"/>
    <property type="match status" value="1"/>
</dbReference>
<gene>
    <name evidence="2" type="ORF">SAMN05421762_0758</name>
</gene>
<reference evidence="2 3" key="1">
    <citation type="submission" date="2016-10" db="EMBL/GenBank/DDBJ databases">
        <authorList>
            <person name="de Groot N.N."/>
        </authorList>
    </citation>
    <scope>NUCLEOTIDE SEQUENCE [LARGE SCALE GENOMIC DNA]</scope>
    <source>
        <strain evidence="2 3">DSM 29619</strain>
    </source>
</reference>